<dbReference type="Proteomes" id="UP000620124">
    <property type="component" value="Unassembled WGS sequence"/>
</dbReference>
<dbReference type="InterPro" id="IPR000594">
    <property type="entry name" value="ThiF_NAD_FAD-bd"/>
</dbReference>
<organism evidence="3 4">
    <name type="scientific">Mycena venus</name>
    <dbReference type="NCBI Taxonomy" id="2733690"/>
    <lineage>
        <taxon>Eukaryota</taxon>
        <taxon>Fungi</taxon>
        <taxon>Dikarya</taxon>
        <taxon>Basidiomycota</taxon>
        <taxon>Agaricomycotina</taxon>
        <taxon>Agaricomycetes</taxon>
        <taxon>Agaricomycetidae</taxon>
        <taxon>Agaricales</taxon>
        <taxon>Marasmiineae</taxon>
        <taxon>Mycenaceae</taxon>
        <taxon>Mycena</taxon>
    </lineage>
</organism>
<dbReference type="PANTHER" id="PTHR43267:SF2">
    <property type="entry name" value="TRNA THREONYLCARBAMOYLADENOSINE DEHYDRATASE 1-RELATED"/>
    <property type="match status" value="1"/>
</dbReference>
<accession>A0A8H6XLY9</accession>
<dbReference type="SUPFAM" id="SSF69572">
    <property type="entry name" value="Activating enzymes of the ubiquitin-like proteins"/>
    <property type="match status" value="1"/>
</dbReference>
<protein>
    <submittedName>
        <fullName evidence="3">ThiF domain-containing protein</fullName>
    </submittedName>
</protein>
<feature type="region of interest" description="Disordered" evidence="1">
    <location>
        <begin position="203"/>
        <end position="225"/>
    </location>
</feature>
<dbReference type="GO" id="GO:0008641">
    <property type="term" value="F:ubiquitin-like modifier activating enzyme activity"/>
    <property type="evidence" value="ECO:0007669"/>
    <property type="project" value="InterPro"/>
</dbReference>
<name>A0A8H6XLY9_9AGAR</name>
<dbReference type="PANTHER" id="PTHR43267">
    <property type="entry name" value="TRNA THREONYLCARBAMOYLADENOSINE DEHYDRATASE"/>
    <property type="match status" value="1"/>
</dbReference>
<gene>
    <name evidence="3" type="ORF">MVEN_01722800</name>
</gene>
<evidence type="ECO:0000313" key="3">
    <source>
        <dbReference type="EMBL" id="KAF7342931.1"/>
    </source>
</evidence>
<dbReference type="AlphaFoldDB" id="A0A8H6XLY9"/>
<dbReference type="GO" id="GO:0061503">
    <property type="term" value="F:tRNA threonylcarbamoyladenosine dehydratase"/>
    <property type="evidence" value="ECO:0007669"/>
    <property type="project" value="TreeGrafter"/>
</dbReference>
<dbReference type="InterPro" id="IPR035985">
    <property type="entry name" value="Ubiquitin-activating_enz"/>
</dbReference>
<feature type="region of interest" description="Disordered" evidence="1">
    <location>
        <begin position="101"/>
        <end position="124"/>
    </location>
</feature>
<dbReference type="InterPro" id="IPR045886">
    <property type="entry name" value="ThiF/MoeB/HesA"/>
</dbReference>
<dbReference type="Gene3D" id="3.40.50.720">
    <property type="entry name" value="NAD(P)-binding Rossmann-like Domain"/>
    <property type="match status" value="1"/>
</dbReference>
<keyword evidence="4" id="KW-1185">Reference proteome</keyword>
<feature type="compositionally biased region" description="Low complexity" evidence="1">
    <location>
        <begin position="208"/>
        <end position="223"/>
    </location>
</feature>
<feature type="domain" description="THIF-type NAD/FAD binding fold" evidence="2">
    <location>
        <begin position="26"/>
        <end position="198"/>
    </location>
</feature>
<comment type="caution">
    <text evidence="3">The sequence shown here is derived from an EMBL/GenBank/DDBJ whole genome shotgun (WGS) entry which is preliminary data.</text>
</comment>
<sequence length="285" mass="31290">MPIDWSMHKSTSLAIADTHGYTTTIAFLHASEIACWVDVDAQVDIWRKDDGDWGRLLEGADWVVDAIDNIQTKVDLLAYCHEHRLKPFPSPLLRRASLTLHSSSPSAPAPRPIPRASRSPRPSTTPCAQCVRASAACTASPLAYLWCTPRRCEQRAATAAAAAGGGAPEGRGVFHDFRVRILPVLGPLPVIFGLHIATRIPLDEDKTTSPSSSKTCTAGAPSSRPRRARLRWDLARPLGVKNAVVMDAGDAGRHLLAESRIVRWQARGCGARRVEEVERWREWVM</sequence>
<dbReference type="GO" id="GO:0061504">
    <property type="term" value="P:cyclic threonylcarbamoyladenosine biosynthetic process"/>
    <property type="evidence" value="ECO:0007669"/>
    <property type="project" value="TreeGrafter"/>
</dbReference>
<dbReference type="EMBL" id="JACAZI010000016">
    <property type="protein sequence ID" value="KAF7342931.1"/>
    <property type="molecule type" value="Genomic_DNA"/>
</dbReference>
<evidence type="ECO:0000313" key="4">
    <source>
        <dbReference type="Proteomes" id="UP000620124"/>
    </source>
</evidence>
<reference evidence="3" key="1">
    <citation type="submission" date="2020-05" db="EMBL/GenBank/DDBJ databases">
        <title>Mycena genomes resolve the evolution of fungal bioluminescence.</title>
        <authorList>
            <person name="Tsai I.J."/>
        </authorList>
    </citation>
    <scope>NUCLEOTIDE SEQUENCE</scope>
    <source>
        <strain evidence="3">CCC161011</strain>
    </source>
</reference>
<evidence type="ECO:0000256" key="1">
    <source>
        <dbReference type="SAM" id="MobiDB-lite"/>
    </source>
</evidence>
<proteinExistence type="predicted"/>
<dbReference type="GO" id="GO:0005741">
    <property type="term" value="C:mitochondrial outer membrane"/>
    <property type="evidence" value="ECO:0007669"/>
    <property type="project" value="TreeGrafter"/>
</dbReference>
<dbReference type="OrthoDB" id="10265862at2759"/>
<evidence type="ECO:0000259" key="2">
    <source>
        <dbReference type="Pfam" id="PF00899"/>
    </source>
</evidence>
<dbReference type="Pfam" id="PF00899">
    <property type="entry name" value="ThiF"/>
    <property type="match status" value="1"/>
</dbReference>